<evidence type="ECO:0000313" key="7">
    <source>
        <dbReference type="EMBL" id="PKG28897.1"/>
    </source>
</evidence>
<evidence type="ECO:0000256" key="2">
    <source>
        <dbReference type="ARBA" id="ARBA00009012"/>
    </source>
</evidence>
<reference evidence="7 8" key="1">
    <citation type="journal article" date="2010" name="Int. J. Syst. Evol. Microbiol.">
        <title>Bacillus horneckiae sp. nov., isolated from a spacecraft-assembly clean room.</title>
        <authorList>
            <person name="Vaishampayan P."/>
            <person name="Probst A."/>
            <person name="Krishnamurthi S."/>
            <person name="Ghosh S."/>
            <person name="Osman S."/>
            <person name="McDowall A."/>
            <person name="Ruckmani A."/>
            <person name="Mayilraj S."/>
            <person name="Venkateswaran K."/>
        </authorList>
    </citation>
    <scope>NUCLEOTIDE SEQUENCE [LARGE SCALE GENOMIC DNA]</scope>
    <source>
        <strain evidence="8">1PO1SC</strain>
    </source>
</reference>
<dbReference type="InterPro" id="IPR002794">
    <property type="entry name" value="DUF92_TMEM19"/>
</dbReference>
<dbReference type="RefSeq" id="WP_066201197.1">
    <property type="nucleotide sequence ID" value="NZ_JARMMB010000007.1"/>
</dbReference>
<protein>
    <submittedName>
        <fullName evidence="7">DUF92 domain-containing protein</fullName>
    </submittedName>
</protein>
<keyword evidence="5 6" id="KW-0472">Membrane</keyword>
<evidence type="ECO:0000313" key="8">
    <source>
        <dbReference type="Proteomes" id="UP000233343"/>
    </source>
</evidence>
<evidence type="ECO:0000256" key="5">
    <source>
        <dbReference type="ARBA" id="ARBA00023136"/>
    </source>
</evidence>
<organism evidence="7 8">
    <name type="scientific">Cytobacillus horneckiae</name>
    <dbReference type="NCBI Taxonomy" id="549687"/>
    <lineage>
        <taxon>Bacteria</taxon>
        <taxon>Bacillati</taxon>
        <taxon>Bacillota</taxon>
        <taxon>Bacilli</taxon>
        <taxon>Bacillales</taxon>
        <taxon>Bacillaceae</taxon>
        <taxon>Cytobacillus</taxon>
    </lineage>
</organism>
<gene>
    <name evidence="7" type="ORF">CWS20_11120</name>
</gene>
<evidence type="ECO:0000256" key="6">
    <source>
        <dbReference type="SAM" id="Phobius"/>
    </source>
</evidence>
<evidence type="ECO:0000256" key="4">
    <source>
        <dbReference type="ARBA" id="ARBA00022989"/>
    </source>
</evidence>
<dbReference type="AlphaFoldDB" id="A0A2N0ZHB2"/>
<comment type="subcellular location">
    <subcellularLocation>
        <location evidence="1">Membrane</location>
        <topology evidence="1">Multi-pass membrane protein</topology>
    </subcellularLocation>
</comment>
<dbReference type="PANTHER" id="PTHR13353">
    <property type="entry name" value="TRANSMEMBRANE PROTEIN 19"/>
    <property type="match status" value="1"/>
</dbReference>
<evidence type="ECO:0000256" key="3">
    <source>
        <dbReference type="ARBA" id="ARBA00022692"/>
    </source>
</evidence>
<dbReference type="GO" id="GO:0016020">
    <property type="term" value="C:membrane"/>
    <property type="evidence" value="ECO:0007669"/>
    <property type="project" value="UniProtKB-SubCell"/>
</dbReference>
<dbReference type="PANTHER" id="PTHR13353:SF5">
    <property type="entry name" value="TRANSMEMBRANE PROTEIN 19"/>
    <property type="match status" value="1"/>
</dbReference>
<keyword evidence="8" id="KW-1185">Reference proteome</keyword>
<feature type="transmembrane region" description="Helical" evidence="6">
    <location>
        <begin position="33"/>
        <end position="62"/>
    </location>
</feature>
<evidence type="ECO:0000256" key="1">
    <source>
        <dbReference type="ARBA" id="ARBA00004141"/>
    </source>
</evidence>
<dbReference type="Proteomes" id="UP000233343">
    <property type="component" value="Unassembled WGS sequence"/>
</dbReference>
<keyword evidence="3 6" id="KW-0812">Transmembrane</keyword>
<feature type="transmembrane region" description="Helical" evidence="6">
    <location>
        <begin position="183"/>
        <end position="205"/>
    </location>
</feature>
<proteinExistence type="inferred from homology"/>
<comment type="similarity">
    <text evidence="2">Belongs to the TMEM19 family.</text>
</comment>
<feature type="transmembrane region" description="Helical" evidence="6">
    <location>
        <begin position="241"/>
        <end position="261"/>
    </location>
</feature>
<keyword evidence="4 6" id="KW-1133">Transmembrane helix</keyword>
<sequence length="262" mass="28517">MMSQIFLLLFVAIISIAGNYFRALTLSGSVAAFFVGVSISLGFGLKGLLLLGFFFASSSLWSKYKKKQKEKIEDRHEKGSTRDWHQVIANGGIGAIFSLLYMINPHPIFLIGFMISLASANSDTWASEIGSLSKRSPIFIRTFKAVDAGTSGAVSLLGTIAALAGSFTVACLSMYLFALSPALSFFIFIFGFLGNMFDTLIGAYLQVIFKCKQCGAIVESKRHCGKPTEHVRGFAFLNNDIVNFLSALLAVLCGIFIISIFY</sequence>
<accession>A0A2N0ZHB2</accession>
<feature type="transmembrane region" description="Helical" evidence="6">
    <location>
        <begin position="153"/>
        <end position="177"/>
    </location>
</feature>
<dbReference type="Pfam" id="PF01940">
    <property type="entry name" value="DUF92"/>
    <property type="match status" value="1"/>
</dbReference>
<name>A0A2N0ZHB2_9BACI</name>
<dbReference type="EMBL" id="PISD01000021">
    <property type="protein sequence ID" value="PKG28897.1"/>
    <property type="molecule type" value="Genomic_DNA"/>
</dbReference>
<comment type="caution">
    <text evidence="7">The sequence shown here is derived from an EMBL/GenBank/DDBJ whole genome shotgun (WGS) entry which is preliminary data.</text>
</comment>